<evidence type="ECO:0000313" key="2">
    <source>
        <dbReference type="EMBL" id="JAC75664.1"/>
    </source>
</evidence>
<feature type="compositionally biased region" description="Polar residues" evidence="1">
    <location>
        <begin position="55"/>
        <end position="66"/>
    </location>
</feature>
<feature type="compositionally biased region" description="Polar residues" evidence="1">
    <location>
        <begin position="92"/>
        <end position="101"/>
    </location>
</feature>
<sequence length="230" mass="24728">MERSTTPVKLSYQSELAKSRIASPWEAATSLELNEQGLKTLLPEDTDEVAKRVETPSSESTVTQDGDSPRATKAAEAKLLGPIPNPRFGASRCNTASAGSGWSTARENIDGILLSARREDGSRTAPASSLHRNHRQRLDTGCAKRPPRAQTDLEMDRLVALMRAEWPQIVRMAPSLKSGTGVVESAHAQAPRGGWAAQPALRAVPRGGGPDDRQGQASRQRSATNDDEDV</sequence>
<feature type="region of interest" description="Disordered" evidence="1">
    <location>
        <begin position="117"/>
        <end position="151"/>
    </location>
</feature>
<dbReference type="EMBL" id="GBEZ01009964">
    <property type="protein sequence ID" value="JAC75664.1"/>
    <property type="molecule type" value="Transcribed_RNA"/>
</dbReference>
<organism evidence="2">
    <name type="scientific">Tetraselmis sp. GSL018</name>
    <dbReference type="NCBI Taxonomy" id="582737"/>
    <lineage>
        <taxon>Eukaryota</taxon>
        <taxon>Viridiplantae</taxon>
        <taxon>Chlorophyta</taxon>
        <taxon>core chlorophytes</taxon>
        <taxon>Chlorodendrophyceae</taxon>
        <taxon>Chlorodendrales</taxon>
        <taxon>Chlorodendraceae</taxon>
        <taxon>Tetraselmis</taxon>
    </lineage>
</organism>
<protein>
    <submittedName>
        <fullName evidence="2">Uncharacterized protein</fullName>
    </submittedName>
</protein>
<gene>
    <name evidence="2" type="ORF">TSPGSL018_22399</name>
</gene>
<name>A0A061RY54_9CHLO</name>
<feature type="region of interest" description="Disordered" evidence="1">
    <location>
        <begin position="41"/>
        <end position="101"/>
    </location>
</feature>
<feature type="compositionally biased region" description="Basic and acidic residues" evidence="1">
    <location>
        <begin position="67"/>
        <end position="76"/>
    </location>
</feature>
<evidence type="ECO:0000256" key="1">
    <source>
        <dbReference type="SAM" id="MobiDB-lite"/>
    </source>
</evidence>
<feature type="region of interest" description="Disordered" evidence="1">
    <location>
        <begin position="182"/>
        <end position="230"/>
    </location>
</feature>
<dbReference type="AlphaFoldDB" id="A0A061RY54"/>
<proteinExistence type="predicted"/>
<accession>A0A061RY54</accession>
<reference evidence="2" key="1">
    <citation type="submission" date="2014-05" db="EMBL/GenBank/DDBJ databases">
        <title>The transcriptome of the halophilic microalga Tetraselmis sp. GSL018 isolated from the Great Salt Lake, Utah.</title>
        <authorList>
            <person name="Jinkerson R.E."/>
            <person name="D'Adamo S."/>
            <person name="Posewitz M.C."/>
        </authorList>
    </citation>
    <scope>NUCLEOTIDE SEQUENCE</scope>
    <source>
        <strain evidence="2">GSL018</strain>
    </source>
</reference>